<dbReference type="AlphaFoldDB" id="A0AA48IB59"/>
<reference evidence="3" key="1">
    <citation type="journal article" date="2023" name="BMC Genomics">
        <title>Chromosome-level genome assemblies of Cutaneotrichosporon spp. (Trichosporonales, Basidiomycota) reveal imbalanced evolution between nucleotide sequences and chromosome synteny.</title>
        <authorList>
            <person name="Kobayashi Y."/>
            <person name="Kayamori A."/>
            <person name="Aoki K."/>
            <person name="Shiwa Y."/>
            <person name="Matsutani M."/>
            <person name="Fujita N."/>
            <person name="Sugita T."/>
            <person name="Iwasaki W."/>
            <person name="Tanaka N."/>
            <person name="Takashima M."/>
        </authorList>
    </citation>
    <scope>NUCLEOTIDE SEQUENCE</scope>
    <source>
        <strain evidence="3">HIS019</strain>
    </source>
</reference>
<feature type="domain" description="SAC" evidence="2">
    <location>
        <begin position="143"/>
        <end position="510"/>
    </location>
</feature>
<accession>A0AA48IB59</accession>
<gene>
    <name evidence="3" type="primary">SAC1</name>
    <name evidence="3" type="ORF">CcaverHIS019_0305050</name>
</gene>
<dbReference type="RefSeq" id="XP_060455700.1">
    <property type="nucleotide sequence ID" value="XM_060598959.1"/>
</dbReference>
<dbReference type="GO" id="GO:0046856">
    <property type="term" value="P:phosphatidylinositol dephosphorylation"/>
    <property type="evidence" value="ECO:0007669"/>
    <property type="project" value="TreeGrafter"/>
</dbReference>
<dbReference type="GO" id="GO:0043812">
    <property type="term" value="F:phosphatidylinositol-4-phosphate phosphatase activity"/>
    <property type="evidence" value="ECO:0007669"/>
    <property type="project" value="TreeGrafter"/>
</dbReference>
<organism evidence="3 4">
    <name type="scientific">Cutaneotrichosporon cavernicola</name>
    <dbReference type="NCBI Taxonomy" id="279322"/>
    <lineage>
        <taxon>Eukaryota</taxon>
        <taxon>Fungi</taxon>
        <taxon>Dikarya</taxon>
        <taxon>Basidiomycota</taxon>
        <taxon>Agaricomycotina</taxon>
        <taxon>Tremellomycetes</taxon>
        <taxon>Trichosporonales</taxon>
        <taxon>Trichosporonaceae</taxon>
        <taxon>Cutaneotrichosporon</taxon>
    </lineage>
</organism>
<dbReference type="InterPro" id="IPR002013">
    <property type="entry name" value="SAC_dom"/>
</dbReference>
<dbReference type="KEGG" id="ccac:CcaHIS019_0305050"/>
<dbReference type="GeneID" id="85494305"/>
<evidence type="ECO:0000313" key="4">
    <source>
        <dbReference type="Proteomes" id="UP001233271"/>
    </source>
</evidence>
<feature type="transmembrane region" description="Helical" evidence="1">
    <location>
        <begin position="582"/>
        <end position="600"/>
    </location>
</feature>
<keyword evidence="4" id="KW-1185">Reference proteome</keyword>
<sequence length="693" mass="78047">MAAYNCQPLYETYNVYVSPSSYVFEPSSSTLPALGTDSSRLTNEKDVRESLVIDRRTGQISLDVSSTIPVGRDKVIACYGILGMITLATTDYIVIITQRAPSCRLLTHQIYLATDFRLLPLNPASSSQAILGNPIENELVSLVEQGLKAGPMWFSYSWDLTNTLQRQKVLEDAGKGPNREPLWKRADDRFFWNRFLQDRFINLTENGTDLSRFILPAMFGLLELRSAVINNRDFLFCLVARRSRHRVGTRYFTRGIDHDGNVANFNETEQIVLYDPIDDNKTMRGRVDGRERQSFVQIRGSVPVYWAEINNLRYKPDLQIMDKPDTAGSYRQHMHQLVDTYGSVYSLNLVNQKGYEKPVKEAFETVVNAANNSDHKLAEQTKYIYWDFHAECKGMRFDRIETLVGDLQNNLLADGWYHSVSPAASGVGSSSGPTNVLSVQKGVIRSNCMDCLDRTNVSQAAFAKWALNQQLRQAGILSVKEGVEDHSDFMLIFRNVWADHADGVSKAYAGSGALKTDFTRTGKRTKEGLLQDGINSLMRYVKNNFFDGDRQDAYDLVTGAYVVRRGGIPPLSDTRPLLLRSMPYIFVFALTMILAALTLPRTSEWSIYSFLLLWLALAFVTGTYIWGNGTSYVAWPRLNPPHEILSYEGPGFRGTRRGRGMSITSAVPSGKKGRSKSRVFDDIDLKKKGSLID</sequence>
<dbReference type="PANTHER" id="PTHR45662">
    <property type="entry name" value="PHOSPHATIDYLINOSITIDE PHOSPHATASE SAC1"/>
    <property type="match status" value="1"/>
</dbReference>
<keyword evidence="1" id="KW-1133">Transmembrane helix</keyword>
<protein>
    <recommendedName>
        <fullName evidence="2">SAC domain-containing protein</fullName>
    </recommendedName>
</protein>
<name>A0AA48IB59_9TREE</name>
<proteinExistence type="predicted"/>
<dbReference type="PANTHER" id="PTHR45662:SF2">
    <property type="entry name" value="PHOSPHATIDYLINOSITOL-3-PHOSPHATASE SAC1"/>
    <property type="match status" value="1"/>
</dbReference>
<dbReference type="PROSITE" id="PS50275">
    <property type="entry name" value="SAC"/>
    <property type="match status" value="1"/>
</dbReference>
<evidence type="ECO:0000256" key="1">
    <source>
        <dbReference type="SAM" id="Phobius"/>
    </source>
</evidence>
<dbReference type="EMBL" id="AP028214">
    <property type="protein sequence ID" value="BEI90435.1"/>
    <property type="molecule type" value="Genomic_DNA"/>
</dbReference>
<evidence type="ECO:0000259" key="2">
    <source>
        <dbReference type="PROSITE" id="PS50275"/>
    </source>
</evidence>
<keyword evidence="1" id="KW-0812">Transmembrane</keyword>
<feature type="transmembrane region" description="Helical" evidence="1">
    <location>
        <begin position="607"/>
        <end position="627"/>
    </location>
</feature>
<dbReference type="GO" id="GO:0005783">
    <property type="term" value="C:endoplasmic reticulum"/>
    <property type="evidence" value="ECO:0007669"/>
    <property type="project" value="TreeGrafter"/>
</dbReference>
<dbReference type="Proteomes" id="UP001233271">
    <property type="component" value="Chromosome 3"/>
</dbReference>
<dbReference type="Pfam" id="PF02383">
    <property type="entry name" value="Syja_N"/>
    <property type="match status" value="1"/>
</dbReference>
<evidence type="ECO:0000313" key="3">
    <source>
        <dbReference type="EMBL" id="BEI90435.1"/>
    </source>
</evidence>
<keyword evidence="1" id="KW-0472">Membrane</keyword>